<evidence type="ECO:0000313" key="3">
    <source>
        <dbReference type="Proteomes" id="UP000685013"/>
    </source>
</evidence>
<organism evidence="2 3">
    <name type="scientific">Cucurbita argyrosperma subsp. sororia</name>
    <dbReference type="NCBI Taxonomy" id="37648"/>
    <lineage>
        <taxon>Eukaryota</taxon>
        <taxon>Viridiplantae</taxon>
        <taxon>Streptophyta</taxon>
        <taxon>Embryophyta</taxon>
        <taxon>Tracheophyta</taxon>
        <taxon>Spermatophyta</taxon>
        <taxon>Magnoliopsida</taxon>
        <taxon>eudicotyledons</taxon>
        <taxon>Gunneridae</taxon>
        <taxon>Pentapetalae</taxon>
        <taxon>rosids</taxon>
        <taxon>fabids</taxon>
        <taxon>Cucurbitales</taxon>
        <taxon>Cucurbitaceae</taxon>
        <taxon>Cucurbiteae</taxon>
        <taxon>Cucurbita</taxon>
    </lineage>
</organism>
<keyword evidence="3" id="KW-1185">Reference proteome</keyword>
<dbReference type="InterPro" id="IPR003676">
    <property type="entry name" value="SAUR_fam"/>
</dbReference>
<comment type="caution">
    <text evidence="2">The sequence shown here is derived from an EMBL/GenBank/DDBJ whole genome shotgun (WGS) entry which is preliminary data.</text>
</comment>
<dbReference type="Proteomes" id="UP000685013">
    <property type="component" value="Chromosome 6"/>
</dbReference>
<dbReference type="PANTHER" id="PTHR31374:SF118">
    <property type="entry name" value="OS01G0924966 PROTEIN"/>
    <property type="match status" value="1"/>
</dbReference>
<comment type="similarity">
    <text evidence="1">Belongs to the ARG7 family.</text>
</comment>
<feature type="non-terminal residue" evidence="2">
    <location>
        <position position="1"/>
    </location>
</feature>
<protein>
    <submittedName>
        <fullName evidence="2">Auxin-responsive protein SAUR71</fullName>
    </submittedName>
</protein>
<sequence length="135" mass="15770">MKAFIFTTPWKCCKSIDNGSITSLVEDEEAIVDKHRPRKLRVAPEGYFSVYVGVEMQRFVIKVERASHPLFKMLLDEAKLEYGYNSQAPLWLPCKVGRFYRVLRKMDDGFDVLHGHGSQKLYGSRHLFIPSRWME</sequence>
<evidence type="ECO:0000256" key="1">
    <source>
        <dbReference type="ARBA" id="ARBA00006974"/>
    </source>
</evidence>
<dbReference type="AlphaFoldDB" id="A0AAV6NIC3"/>
<accession>A0AAV6NIC3</accession>
<dbReference type="GO" id="GO:0009733">
    <property type="term" value="P:response to auxin"/>
    <property type="evidence" value="ECO:0007669"/>
    <property type="project" value="InterPro"/>
</dbReference>
<dbReference type="Pfam" id="PF02519">
    <property type="entry name" value="Auxin_inducible"/>
    <property type="match status" value="1"/>
</dbReference>
<evidence type="ECO:0000313" key="2">
    <source>
        <dbReference type="EMBL" id="KAG6597664.1"/>
    </source>
</evidence>
<dbReference type="EMBL" id="JAGKQH010000006">
    <property type="protein sequence ID" value="KAG6597664.1"/>
    <property type="molecule type" value="Genomic_DNA"/>
</dbReference>
<gene>
    <name evidence="2" type="primary">SAUR71</name>
    <name evidence="2" type="ORF">SDJN03_10844</name>
</gene>
<name>A0AAV6NIC3_9ROSI</name>
<proteinExistence type="inferred from homology"/>
<dbReference type="PANTHER" id="PTHR31374">
    <property type="entry name" value="AUXIN-INDUCED PROTEIN-LIKE-RELATED"/>
    <property type="match status" value="1"/>
</dbReference>
<reference evidence="2 3" key="1">
    <citation type="journal article" date="2021" name="Hortic Res">
        <title>The domestication of Cucurbita argyrosperma as revealed by the genome of its wild relative.</title>
        <authorList>
            <person name="Barrera-Redondo J."/>
            <person name="Sanchez-de la Vega G."/>
            <person name="Aguirre-Liguori J.A."/>
            <person name="Castellanos-Morales G."/>
            <person name="Gutierrez-Guerrero Y.T."/>
            <person name="Aguirre-Dugua X."/>
            <person name="Aguirre-Planter E."/>
            <person name="Tenaillon M.I."/>
            <person name="Lira-Saade R."/>
            <person name="Eguiarte L.E."/>
        </authorList>
    </citation>
    <scope>NUCLEOTIDE SEQUENCE [LARGE SCALE GENOMIC DNA]</scope>
    <source>
        <strain evidence="2">JBR-2021</strain>
    </source>
</reference>